<reference evidence="2 3" key="1">
    <citation type="submission" date="2020-08" db="EMBL/GenBank/DDBJ databases">
        <authorList>
            <person name="Koutsovoulos G."/>
            <person name="Danchin GJ E."/>
        </authorList>
    </citation>
    <scope>NUCLEOTIDE SEQUENCE [LARGE SCALE GENOMIC DNA]</scope>
</reference>
<dbReference type="EMBL" id="CAJEWN010000437">
    <property type="protein sequence ID" value="CAD2182588.1"/>
    <property type="molecule type" value="Genomic_DNA"/>
</dbReference>
<evidence type="ECO:0000313" key="2">
    <source>
        <dbReference type="EMBL" id="CAD2182588.1"/>
    </source>
</evidence>
<dbReference type="PANTHER" id="PTHR37984:SF5">
    <property type="entry name" value="PROTEIN NYNRIN-LIKE"/>
    <property type="match status" value="1"/>
</dbReference>
<dbReference type="AlphaFoldDB" id="A0A6V7W7A6"/>
<proteinExistence type="predicted"/>
<dbReference type="GO" id="GO:0003676">
    <property type="term" value="F:nucleic acid binding"/>
    <property type="evidence" value="ECO:0007669"/>
    <property type="project" value="InterPro"/>
</dbReference>
<dbReference type="OrthoDB" id="5832102at2759"/>
<dbReference type="InterPro" id="IPR036397">
    <property type="entry name" value="RNaseH_sf"/>
</dbReference>
<name>A0A6V7W7A6_MELEN</name>
<dbReference type="InterPro" id="IPR050951">
    <property type="entry name" value="Retrovirus_Pol_polyprotein"/>
</dbReference>
<gene>
    <name evidence="2" type="ORF">MENT_LOCUS34816</name>
</gene>
<dbReference type="SUPFAM" id="SSF53098">
    <property type="entry name" value="Ribonuclease H-like"/>
    <property type="match status" value="1"/>
</dbReference>
<protein>
    <submittedName>
        <fullName evidence="2">Uncharacterized protein</fullName>
    </submittedName>
</protein>
<accession>A0A6V7W7A6</accession>
<sequence>MSNGQVERFVDTFKRAMKKCGQKKNWIEETLLAYRTTPNSALNGHSPDELFLGRHLRTRLTLVHPEGQKMSSKVDKEKFLKFQKANKQRMAQQFNAKNGSKEAIFKPGEPIFLLNYRLNKTFWLKGTIIERVKNSPTYRVKVPALGRDVHRHANQLRKRHPVEMDIRVGPRRGGGPRGKFSGRQRHGGGRGRGKFFIFLRGGGRGRGKNFYGEISGNQKFSLAPSAPKIFIFLRRRRKFWEF</sequence>
<feature type="region of interest" description="Disordered" evidence="1">
    <location>
        <begin position="166"/>
        <end position="192"/>
    </location>
</feature>
<evidence type="ECO:0000256" key="1">
    <source>
        <dbReference type="SAM" id="MobiDB-lite"/>
    </source>
</evidence>
<feature type="compositionally biased region" description="Basic residues" evidence="1">
    <location>
        <begin position="180"/>
        <end position="192"/>
    </location>
</feature>
<dbReference type="InterPro" id="IPR012337">
    <property type="entry name" value="RNaseH-like_sf"/>
</dbReference>
<dbReference type="Proteomes" id="UP000580250">
    <property type="component" value="Unassembled WGS sequence"/>
</dbReference>
<dbReference type="PANTHER" id="PTHR37984">
    <property type="entry name" value="PROTEIN CBG26694"/>
    <property type="match status" value="1"/>
</dbReference>
<evidence type="ECO:0000313" key="3">
    <source>
        <dbReference type="Proteomes" id="UP000580250"/>
    </source>
</evidence>
<organism evidence="2 3">
    <name type="scientific">Meloidogyne enterolobii</name>
    <name type="common">Root-knot nematode worm</name>
    <name type="synonym">Meloidogyne mayaguensis</name>
    <dbReference type="NCBI Taxonomy" id="390850"/>
    <lineage>
        <taxon>Eukaryota</taxon>
        <taxon>Metazoa</taxon>
        <taxon>Ecdysozoa</taxon>
        <taxon>Nematoda</taxon>
        <taxon>Chromadorea</taxon>
        <taxon>Rhabditida</taxon>
        <taxon>Tylenchina</taxon>
        <taxon>Tylenchomorpha</taxon>
        <taxon>Tylenchoidea</taxon>
        <taxon>Meloidogynidae</taxon>
        <taxon>Meloidogyninae</taxon>
        <taxon>Meloidogyne</taxon>
    </lineage>
</organism>
<comment type="caution">
    <text evidence="2">The sequence shown here is derived from an EMBL/GenBank/DDBJ whole genome shotgun (WGS) entry which is preliminary data.</text>
</comment>
<dbReference type="Gene3D" id="3.30.420.10">
    <property type="entry name" value="Ribonuclease H-like superfamily/Ribonuclease H"/>
    <property type="match status" value="1"/>
</dbReference>